<keyword evidence="4" id="KW-0732">Signal</keyword>
<dbReference type="PRINTS" id="PR00722">
    <property type="entry name" value="CHYMOTRYPSIN"/>
</dbReference>
<dbReference type="PANTHER" id="PTHR24276:SF98">
    <property type="entry name" value="FI18310P1-RELATED"/>
    <property type="match status" value="1"/>
</dbReference>
<dbReference type="InterPro" id="IPR050430">
    <property type="entry name" value="Peptidase_S1"/>
</dbReference>
<evidence type="ECO:0000313" key="6">
    <source>
        <dbReference type="EMBL" id="MCT2584678.1"/>
    </source>
</evidence>
<accession>A0ABT2J9Y4</accession>
<dbReference type="Proteomes" id="UP001156441">
    <property type="component" value="Unassembled WGS sequence"/>
</dbReference>
<dbReference type="GO" id="GO:0008233">
    <property type="term" value="F:peptidase activity"/>
    <property type="evidence" value="ECO:0007669"/>
    <property type="project" value="UniProtKB-KW"/>
</dbReference>
<comment type="similarity">
    <text evidence="1">Belongs to the peptidase S1 family.</text>
</comment>
<gene>
    <name evidence="6" type="ORF">JT362_16295</name>
</gene>
<evidence type="ECO:0000256" key="2">
    <source>
        <dbReference type="ARBA" id="ARBA00023157"/>
    </source>
</evidence>
<dbReference type="PROSITE" id="PS00135">
    <property type="entry name" value="TRYPSIN_SER"/>
    <property type="match status" value="1"/>
</dbReference>
<dbReference type="InterPro" id="IPR001314">
    <property type="entry name" value="Peptidase_S1A"/>
</dbReference>
<dbReference type="PROSITE" id="PS00134">
    <property type="entry name" value="TRYPSIN_HIS"/>
    <property type="match status" value="1"/>
</dbReference>
<dbReference type="Gene3D" id="2.40.10.10">
    <property type="entry name" value="Trypsin-like serine proteases"/>
    <property type="match status" value="1"/>
</dbReference>
<dbReference type="EMBL" id="JAFFZE010000014">
    <property type="protein sequence ID" value="MCT2584678.1"/>
    <property type="molecule type" value="Genomic_DNA"/>
</dbReference>
<comment type="caution">
    <text evidence="6">The sequence shown here is derived from an EMBL/GenBank/DDBJ whole genome shotgun (WGS) entry which is preliminary data.</text>
</comment>
<keyword evidence="3" id="KW-0720">Serine protease</keyword>
<evidence type="ECO:0000256" key="4">
    <source>
        <dbReference type="SAM" id="SignalP"/>
    </source>
</evidence>
<keyword evidence="2" id="KW-1015">Disulfide bond</keyword>
<protein>
    <submittedName>
        <fullName evidence="6">Serine protease</fullName>
    </submittedName>
</protein>
<dbReference type="InterPro" id="IPR033116">
    <property type="entry name" value="TRYPSIN_SER"/>
</dbReference>
<dbReference type="InterPro" id="IPR001254">
    <property type="entry name" value="Trypsin_dom"/>
</dbReference>
<name>A0ABT2J9Y4_9PSEU</name>
<dbReference type="PANTHER" id="PTHR24276">
    <property type="entry name" value="POLYSERASE-RELATED"/>
    <property type="match status" value="1"/>
</dbReference>
<keyword evidence="3" id="KW-0378">Hydrolase</keyword>
<proteinExistence type="inferred from homology"/>
<dbReference type="SMART" id="SM00020">
    <property type="entry name" value="Tryp_SPc"/>
    <property type="match status" value="1"/>
</dbReference>
<evidence type="ECO:0000313" key="7">
    <source>
        <dbReference type="Proteomes" id="UP001156441"/>
    </source>
</evidence>
<feature type="domain" description="Peptidase S1" evidence="5">
    <location>
        <begin position="35"/>
        <end position="257"/>
    </location>
</feature>
<evidence type="ECO:0000256" key="1">
    <source>
        <dbReference type="ARBA" id="ARBA00007664"/>
    </source>
</evidence>
<keyword evidence="7" id="KW-1185">Reference proteome</keyword>
<dbReference type="SUPFAM" id="SSF50494">
    <property type="entry name" value="Trypsin-like serine proteases"/>
    <property type="match status" value="1"/>
</dbReference>
<dbReference type="InterPro" id="IPR018114">
    <property type="entry name" value="TRYPSIN_HIS"/>
</dbReference>
<reference evidence="6 7" key="1">
    <citation type="submission" date="2021-02" db="EMBL/GenBank/DDBJ databases">
        <title>Actinophytocola xerophila sp. nov., isolated from soil of cotton cropping field.</title>
        <authorList>
            <person name="Huang R."/>
            <person name="Chen X."/>
            <person name="Ge X."/>
            <person name="Liu W."/>
        </authorList>
    </citation>
    <scope>NUCLEOTIDE SEQUENCE [LARGE SCALE GENOMIC DNA]</scope>
    <source>
        <strain evidence="6 7">S1-96</strain>
    </source>
</reference>
<feature type="signal peptide" evidence="4">
    <location>
        <begin position="1"/>
        <end position="31"/>
    </location>
</feature>
<dbReference type="CDD" id="cd00190">
    <property type="entry name" value="Tryp_SPc"/>
    <property type="match status" value="1"/>
</dbReference>
<dbReference type="InterPro" id="IPR043504">
    <property type="entry name" value="Peptidase_S1_PA_chymotrypsin"/>
</dbReference>
<organism evidence="6 7">
    <name type="scientific">Actinophytocola gossypii</name>
    <dbReference type="NCBI Taxonomy" id="2812003"/>
    <lineage>
        <taxon>Bacteria</taxon>
        <taxon>Bacillati</taxon>
        <taxon>Actinomycetota</taxon>
        <taxon>Actinomycetes</taxon>
        <taxon>Pseudonocardiales</taxon>
        <taxon>Pseudonocardiaceae</taxon>
    </lineage>
</organism>
<keyword evidence="3 6" id="KW-0645">Protease</keyword>
<evidence type="ECO:0000259" key="5">
    <source>
        <dbReference type="PROSITE" id="PS50240"/>
    </source>
</evidence>
<dbReference type="RefSeq" id="WP_260192087.1">
    <property type="nucleotide sequence ID" value="NZ_JAFFZE010000014.1"/>
</dbReference>
<dbReference type="InterPro" id="IPR009003">
    <property type="entry name" value="Peptidase_S1_PA"/>
</dbReference>
<sequence>MGGPTRYRRLLLAVVLAVTGVATGVAGQAGADERIVGGSRASIADHSYMVYLATVDGFQYCGGSLVAEDKVITAAHCVAGERPADITVVAGREDKQSETGLISPVASLWVHPDFTDVRDGADVAVLTLREPLPYRPIERAGADDAALYEAGKPGLILGWGRTTAGGEPSRFLLGAEVPLVADADCANSYSTFKAESMICAGLPEGGVDSCQGDSGGPLVVEGVLVGITSWGEGCALAGKPGVYTRLMAYAAVLDEQV</sequence>
<feature type="chain" id="PRO_5045287923" evidence="4">
    <location>
        <begin position="32"/>
        <end position="257"/>
    </location>
</feature>
<evidence type="ECO:0000256" key="3">
    <source>
        <dbReference type="RuleBase" id="RU363034"/>
    </source>
</evidence>
<dbReference type="GO" id="GO:0006508">
    <property type="term" value="P:proteolysis"/>
    <property type="evidence" value="ECO:0007669"/>
    <property type="project" value="UniProtKB-KW"/>
</dbReference>
<dbReference type="Pfam" id="PF00089">
    <property type="entry name" value="Trypsin"/>
    <property type="match status" value="1"/>
</dbReference>
<dbReference type="PROSITE" id="PS50240">
    <property type="entry name" value="TRYPSIN_DOM"/>
    <property type="match status" value="1"/>
</dbReference>